<protein>
    <submittedName>
        <fullName evidence="5">Uncharacterized copper-binding protein, cupredoxin-like subfamily</fullName>
    </submittedName>
</protein>
<accession>A0A1Y6BUI0</accession>
<keyword evidence="1" id="KW-0479">Metal-binding</keyword>
<dbReference type="RefSeq" id="WP_085123248.1">
    <property type="nucleotide sequence ID" value="NZ_FWZX01000010.1"/>
</dbReference>
<sequence length="148" mass="15644">MKLKHLTAGACAAALAVVLSAGMARANAVEKVRLEDKDGMMTLKATKTELPAGKVTFEVSNAADSTSQHEMIVVGLTPGQAAHLDKLPTVDDGVRLDEEKINDRGEVSELDPGQSGSLTITLKPGLYMLLCNVPGHFSAGMHELIHVK</sequence>
<proteinExistence type="predicted"/>
<evidence type="ECO:0000256" key="3">
    <source>
        <dbReference type="SAM" id="SignalP"/>
    </source>
</evidence>
<dbReference type="InterPro" id="IPR008972">
    <property type="entry name" value="Cupredoxin"/>
</dbReference>
<dbReference type="AlphaFoldDB" id="A0A1Y6BUI0"/>
<dbReference type="EMBL" id="FWZX01000010">
    <property type="protein sequence ID" value="SMF29155.1"/>
    <property type="molecule type" value="Genomic_DNA"/>
</dbReference>
<dbReference type="Gene3D" id="2.60.40.420">
    <property type="entry name" value="Cupredoxins - blue copper proteins"/>
    <property type="match status" value="1"/>
</dbReference>
<keyword evidence="2" id="KW-0186">Copper</keyword>
<dbReference type="InterPro" id="IPR000923">
    <property type="entry name" value="BlueCu_1"/>
</dbReference>
<dbReference type="GO" id="GO:0005507">
    <property type="term" value="F:copper ion binding"/>
    <property type="evidence" value="ECO:0007669"/>
    <property type="project" value="InterPro"/>
</dbReference>
<keyword evidence="3" id="KW-0732">Signal</keyword>
<dbReference type="GO" id="GO:0009055">
    <property type="term" value="F:electron transfer activity"/>
    <property type="evidence" value="ECO:0007669"/>
    <property type="project" value="InterPro"/>
</dbReference>
<evidence type="ECO:0000256" key="1">
    <source>
        <dbReference type="ARBA" id="ARBA00022723"/>
    </source>
</evidence>
<name>A0A1Y6BUI0_9PROT</name>
<organism evidence="5 6">
    <name type="scientific">Tistlia consotensis USBA 355</name>
    <dbReference type="NCBI Taxonomy" id="560819"/>
    <lineage>
        <taxon>Bacteria</taxon>
        <taxon>Pseudomonadati</taxon>
        <taxon>Pseudomonadota</taxon>
        <taxon>Alphaproteobacteria</taxon>
        <taxon>Rhodospirillales</taxon>
        <taxon>Rhodovibrionaceae</taxon>
        <taxon>Tistlia</taxon>
    </lineage>
</organism>
<evidence type="ECO:0000256" key="2">
    <source>
        <dbReference type="ARBA" id="ARBA00023008"/>
    </source>
</evidence>
<reference evidence="5 6" key="1">
    <citation type="submission" date="2017-04" db="EMBL/GenBank/DDBJ databases">
        <authorList>
            <person name="Afonso C.L."/>
            <person name="Miller P.J."/>
            <person name="Scott M.A."/>
            <person name="Spackman E."/>
            <person name="Goraichik I."/>
            <person name="Dimitrov K.M."/>
            <person name="Suarez D.L."/>
            <person name="Swayne D.E."/>
        </authorList>
    </citation>
    <scope>NUCLEOTIDE SEQUENCE [LARGE SCALE GENOMIC DNA]</scope>
    <source>
        <strain evidence="5 6">USBA 355</strain>
    </source>
</reference>
<evidence type="ECO:0000313" key="6">
    <source>
        <dbReference type="Proteomes" id="UP000192917"/>
    </source>
</evidence>
<evidence type="ECO:0000313" key="5">
    <source>
        <dbReference type="EMBL" id="SMF29155.1"/>
    </source>
</evidence>
<evidence type="ECO:0000259" key="4">
    <source>
        <dbReference type="Pfam" id="PF00127"/>
    </source>
</evidence>
<feature type="signal peptide" evidence="3">
    <location>
        <begin position="1"/>
        <end position="26"/>
    </location>
</feature>
<dbReference type="Proteomes" id="UP000192917">
    <property type="component" value="Unassembled WGS sequence"/>
</dbReference>
<dbReference type="STRING" id="560819.SAMN05428998_11022"/>
<gene>
    <name evidence="5" type="ORF">SAMN05428998_11022</name>
</gene>
<dbReference type="Pfam" id="PF00127">
    <property type="entry name" value="Copper-bind"/>
    <property type="match status" value="1"/>
</dbReference>
<keyword evidence="6" id="KW-1185">Reference proteome</keyword>
<dbReference type="SUPFAM" id="SSF49503">
    <property type="entry name" value="Cupredoxins"/>
    <property type="match status" value="1"/>
</dbReference>
<feature type="domain" description="Blue (type 1) copper" evidence="4">
    <location>
        <begin position="33"/>
        <end position="148"/>
    </location>
</feature>
<feature type="chain" id="PRO_5013119738" evidence="3">
    <location>
        <begin position="27"/>
        <end position="148"/>
    </location>
</feature>